<feature type="non-terminal residue" evidence="1">
    <location>
        <position position="45"/>
    </location>
</feature>
<comment type="caution">
    <text evidence="1">The sequence shown here is derived from an EMBL/GenBank/DDBJ whole genome shotgun (WGS) entry which is preliminary data.</text>
</comment>
<reference evidence="1" key="1">
    <citation type="journal article" date="2015" name="Nature">
        <title>Complex archaea that bridge the gap between prokaryotes and eukaryotes.</title>
        <authorList>
            <person name="Spang A."/>
            <person name="Saw J.H."/>
            <person name="Jorgensen S.L."/>
            <person name="Zaremba-Niedzwiedzka K."/>
            <person name="Martijn J."/>
            <person name="Lind A.E."/>
            <person name="van Eijk R."/>
            <person name="Schleper C."/>
            <person name="Guy L."/>
            <person name="Ettema T.J."/>
        </authorList>
    </citation>
    <scope>NUCLEOTIDE SEQUENCE</scope>
</reference>
<proteinExistence type="predicted"/>
<dbReference type="AlphaFoldDB" id="A0A0F8WCF7"/>
<name>A0A0F8WCF7_9ZZZZ</name>
<dbReference type="EMBL" id="LAZR01065958">
    <property type="protein sequence ID" value="KKK54507.1"/>
    <property type="molecule type" value="Genomic_DNA"/>
</dbReference>
<sequence>MPLTEAEKERVRYHLGYLQVSAAASIQLGIPRPLQTVFLLEQGLN</sequence>
<protein>
    <submittedName>
        <fullName evidence="1">Uncharacterized protein</fullName>
    </submittedName>
</protein>
<organism evidence="1">
    <name type="scientific">marine sediment metagenome</name>
    <dbReference type="NCBI Taxonomy" id="412755"/>
    <lineage>
        <taxon>unclassified sequences</taxon>
        <taxon>metagenomes</taxon>
        <taxon>ecological metagenomes</taxon>
    </lineage>
</organism>
<accession>A0A0F8WCF7</accession>
<evidence type="ECO:0000313" key="1">
    <source>
        <dbReference type="EMBL" id="KKK54507.1"/>
    </source>
</evidence>
<gene>
    <name evidence="1" type="ORF">LCGC14_3083990</name>
</gene>